<dbReference type="HAMAP" id="MF_00384">
    <property type="entry name" value="Homoser_kinase"/>
    <property type="match status" value="1"/>
</dbReference>
<dbReference type="Pfam" id="PF00288">
    <property type="entry name" value="GHMP_kinases_N"/>
    <property type="match status" value="1"/>
</dbReference>
<dbReference type="Pfam" id="PF08544">
    <property type="entry name" value="GHMP_kinases_C"/>
    <property type="match status" value="1"/>
</dbReference>
<dbReference type="GO" id="GO:0009088">
    <property type="term" value="P:threonine biosynthetic process"/>
    <property type="evidence" value="ECO:0007669"/>
    <property type="project" value="UniProtKB-UniRule"/>
</dbReference>
<evidence type="ECO:0000256" key="1">
    <source>
        <dbReference type="ARBA" id="ARBA00005015"/>
    </source>
</evidence>
<dbReference type="AlphaFoldDB" id="A0A2U1DEV2"/>
<dbReference type="InterPro" id="IPR036554">
    <property type="entry name" value="GHMP_kinase_C_sf"/>
</dbReference>
<keyword evidence="6 13" id="KW-0808">Transferase</keyword>
<gene>
    <name evidence="13" type="primary">thrB</name>
    <name evidence="16" type="ORF">C7384_101128</name>
</gene>
<dbReference type="GO" id="GO:0005524">
    <property type="term" value="F:ATP binding"/>
    <property type="evidence" value="ECO:0007669"/>
    <property type="project" value="UniProtKB-UniRule"/>
</dbReference>
<feature type="binding site" evidence="13">
    <location>
        <begin position="81"/>
        <end position="91"/>
    </location>
    <ligand>
        <name>ATP</name>
        <dbReference type="ChEBI" id="CHEBI:30616"/>
    </ligand>
</feature>
<evidence type="ECO:0000256" key="6">
    <source>
        <dbReference type="ARBA" id="ARBA00022679"/>
    </source>
</evidence>
<evidence type="ECO:0000256" key="9">
    <source>
        <dbReference type="ARBA" id="ARBA00022777"/>
    </source>
</evidence>
<keyword evidence="9 13" id="KW-0418">Kinase</keyword>
<feature type="domain" description="GHMP kinase N-terminal" evidence="14">
    <location>
        <begin position="56"/>
        <end position="134"/>
    </location>
</feature>
<dbReference type="GO" id="GO:0005737">
    <property type="term" value="C:cytoplasm"/>
    <property type="evidence" value="ECO:0007669"/>
    <property type="project" value="UniProtKB-SubCell"/>
</dbReference>
<dbReference type="PRINTS" id="PR00958">
    <property type="entry name" value="HOMSERKINASE"/>
</dbReference>
<dbReference type="PANTHER" id="PTHR20861">
    <property type="entry name" value="HOMOSERINE/4-DIPHOSPHOCYTIDYL-2-C-METHYL-D-ERYTHRITOL KINASE"/>
    <property type="match status" value="1"/>
</dbReference>
<dbReference type="InterPro" id="IPR006203">
    <property type="entry name" value="GHMP_knse_ATP-bd_CS"/>
</dbReference>
<keyword evidence="17" id="KW-1185">Reference proteome</keyword>
<evidence type="ECO:0000256" key="5">
    <source>
        <dbReference type="ARBA" id="ARBA00022605"/>
    </source>
</evidence>
<comment type="pathway">
    <text evidence="1 13">Amino-acid biosynthesis; L-threonine biosynthesis; L-threonine from L-aspartate: step 4/5.</text>
</comment>
<dbReference type="EMBL" id="QEKT01000001">
    <property type="protein sequence ID" value="PVY86215.1"/>
    <property type="molecule type" value="Genomic_DNA"/>
</dbReference>
<dbReference type="InterPro" id="IPR006204">
    <property type="entry name" value="GHMP_kinase_N_dom"/>
</dbReference>
<dbReference type="Gene3D" id="3.30.230.10">
    <property type="match status" value="1"/>
</dbReference>
<evidence type="ECO:0000256" key="11">
    <source>
        <dbReference type="ARBA" id="ARBA00049375"/>
    </source>
</evidence>
<keyword evidence="10 13" id="KW-0067">ATP-binding</keyword>
<keyword evidence="5 13" id="KW-0028">Amino-acid biosynthesis</keyword>
<keyword evidence="7 13" id="KW-0791">Threonine biosynthesis</keyword>
<proteinExistence type="inferred from homology"/>
<keyword evidence="13" id="KW-0963">Cytoplasm</keyword>
<dbReference type="InterPro" id="IPR020568">
    <property type="entry name" value="Ribosomal_Su5_D2-typ_SF"/>
</dbReference>
<comment type="caution">
    <text evidence="16">The sequence shown here is derived from an EMBL/GenBank/DDBJ whole genome shotgun (WGS) entry which is preliminary data.</text>
</comment>
<evidence type="ECO:0000256" key="2">
    <source>
        <dbReference type="ARBA" id="ARBA00007370"/>
    </source>
</evidence>
<feature type="domain" description="GHMP kinase C-terminal" evidence="15">
    <location>
        <begin position="200"/>
        <end position="265"/>
    </location>
</feature>
<dbReference type="Gene3D" id="3.30.70.890">
    <property type="entry name" value="GHMP kinase, C-terminal domain"/>
    <property type="match status" value="1"/>
</dbReference>
<dbReference type="InterPro" id="IPR013750">
    <property type="entry name" value="GHMP_kinase_C_dom"/>
</dbReference>
<name>A0A2U1DEV2_9LACO</name>
<evidence type="ECO:0000256" key="3">
    <source>
        <dbReference type="ARBA" id="ARBA00012078"/>
    </source>
</evidence>
<dbReference type="PIRSF" id="PIRSF000676">
    <property type="entry name" value="Homoser_kin"/>
    <property type="match status" value="1"/>
</dbReference>
<comment type="function">
    <text evidence="12 13">Catalyzes the ATP-dependent phosphorylation of L-homoserine to L-homoserine phosphate.</text>
</comment>
<evidence type="ECO:0000259" key="15">
    <source>
        <dbReference type="Pfam" id="PF08544"/>
    </source>
</evidence>
<dbReference type="SUPFAM" id="SSF54211">
    <property type="entry name" value="Ribosomal protein S5 domain 2-like"/>
    <property type="match status" value="1"/>
</dbReference>
<evidence type="ECO:0000256" key="7">
    <source>
        <dbReference type="ARBA" id="ARBA00022697"/>
    </source>
</evidence>
<sequence>MQFTIQVPASSANLGPGFDSLGLAVSRYLKVQVLAPSSKWVVDHPFGDSVPYNHNNLIVQIAQKLAPNLPAHHLMVSSDIPLARGLGSSSSAILAGIALANELGQLALSQADMLLAATQLEGHPDNVAPALLGGGVAAYYDQKNVYQAPLTLPQDFSLVTFIPNYPLKTADARAALATELALPQAVAASAVANVMIASWQAGNIEQARRLMEADQFHEQARASLVPHLGTIRQVAHELGIYGTYLSGAGPTTVTLTTGQQTQALITRLQALDLPGEIVALVPDFDGLVIQHKE</sequence>
<protein>
    <recommendedName>
        <fullName evidence="4 13">Homoserine kinase</fullName>
        <shortName evidence="13">HK</shortName>
        <shortName evidence="13">HSK</shortName>
        <ecNumber evidence="3 13">2.7.1.39</ecNumber>
    </recommendedName>
</protein>
<dbReference type="InterPro" id="IPR014721">
    <property type="entry name" value="Ribsml_uS5_D2-typ_fold_subgr"/>
</dbReference>
<dbReference type="UniPathway" id="UPA00050">
    <property type="reaction ID" value="UER00064"/>
</dbReference>
<evidence type="ECO:0000256" key="13">
    <source>
        <dbReference type="HAMAP-Rule" id="MF_00384"/>
    </source>
</evidence>
<evidence type="ECO:0000256" key="4">
    <source>
        <dbReference type="ARBA" id="ARBA00017858"/>
    </source>
</evidence>
<evidence type="ECO:0000313" key="17">
    <source>
        <dbReference type="Proteomes" id="UP000245433"/>
    </source>
</evidence>
<comment type="catalytic activity">
    <reaction evidence="11 13">
        <text>L-homoserine + ATP = O-phospho-L-homoserine + ADP + H(+)</text>
        <dbReference type="Rhea" id="RHEA:13985"/>
        <dbReference type="ChEBI" id="CHEBI:15378"/>
        <dbReference type="ChEBI" id="CHEBI:30616"/>
        <dbReference type="ChEBI" id="CHEBI:57476"/>
        <dbReference type="ChEBI" id="CHEBI:57590"/>
        <dbReference type="ChEBI" id="CHEBI:456216"/>
        <dbReference type="EC" id="2.7.1.39"/>
    </reaction>
</comment>
<keyword evidence="8 13" id="KW-0547">Nucleotide-binding</keyword>
<dbReference type="PANTHER" id="PTHR20861:SF1">
    <property type="entry name" value="HOMOSERINE KINASE"/>
    <property type="match status" value="1"/>
</dbReference>
<evidence type="ECO:0000259" key="14">
    <source>
        <dbReference type="Pfam" id="PF00288"/>
    </source>
</evidence>
<evidence type="ECO:0000256" key="8">
    <source>
        <dbReference type="ARBA" id="ARBA00022741"/>
    </source>
</evidence>
<dbReference type="PROSITE" id="PS00627">
    <property type="entry name" value="GHMP_KINASES_ATP"/>
    <property type="match status" value="1"/>
</dbReference>
<dbReference type="EC" id="2.7.1.39" evidence="3 13"/>
<evidence type="ECO:0000256" key="10">
    <source>
        <dbReference type="ARBA" id="ARBA00022840"/>
    </source>
</evidence>
<dbReference type="SUPFAM" id="SSF55060">
    <property type="entry name" value="GHMP Kinase, C-terminal domain"/>
    <property type="match status" value="1"/>
</dbReference>
<reference evidence="16 17" key="1">
    <citation type="submission" date="2018-04" db="EMBL/GenBank/DDBJ databases">
        <title>Genomic Encyclopedia of Type Strains, Phase IV (KMG-IV): sequencing the most valuable type-strain genomes for metagenomic binning, comparative biology and taxonomic classification.</title>
        <authorList>
            <person name="Goeker M."/>
        </authorList>
    </citation>
    <scope>NUCLEOTIDE SEQUENCE [LARGE SCALE GENOMIC DNA]</scope>
    <source>
        <strain evidence="16 17">DSM 28795</strain>
    </source>
</reference>
<dbReference type="GO" id="GO:0004413">
    <property type="term" value="F:homoserine kinase activity"/>
    <property type="evidence" value="ECO:0007669"/>
    <property type="project" value="UniProtKB-UniRule"/>
</dbReference>
<comment type="similarity">
    <text evidence="2 13">Belongs to the GHMP kinase family. Homoserine kinase subfamily.</text>
</comment>
<evidence type="ECO:0000256" key="12">
    <source>
        <dbReference type="ARBA" id="ARBA00049954"/>
    </source>
</evidence>
<dbReference type="RefSeq" id="WP_243400687.1">
    <property type="nucleotide sequence ID" value="NZ_CAKOEW010000002.1"/>
</dbReference>
<dbReference type="Proteomes" id="UP000245433">
    <property type="component" value="Unassembled WGS sequence"/>
</dbReference>
<organism evidence="16 17">
    <name type="scientific">Convivina intestini</name>
    <dbReference type="NCBI Taxonomy" id="1505726"/>
    <lineage>
        <taxon>Bacteria</taxon>
        <taxon>Bacillati</taxon>
        <taxon>Bacillota</taxon>
        <taxon>Bacilli</taxon>
        <taxon>Lactobacillales</taxon>
        <taxon>Lactobacillaceae</taxon>
        <taxon>Convivina</taxon>
    </lineage>
</organism>
<evidence type="ECO:0000313" key="16">
    <source>
        <dbReference type="EMBL" id="PVY86215.1"/>
    </source>
</evidence>
<dbReference type="InterPro" id="IPR000870">
    <property type="entry name" value="Homoserine_kinase"/>
</dbReference>
<dbReference type="NCBIfam" id="TIGR00191">
    <property type="entry name" value="thrB"/>
    <property type="match status" value="1"/>
</dbReference>
<accession>A0A2U1DEV2</accession>
<comment type="subcellular location">
    <subcellularLocation>
        <location evidence="13">Cytoplasm</location>
    </subcellularLocation>
</comment>